<evidence type="ECO:0000313" key="2">
    <source>
        <dbReference type="EMBL" id="MBT1175583.1"/>
    </source>
</evidence>
<accession>A0ABS5UXQ5</accession>
<reference evidence="2 3" key="1">
    <citation type="journal article" date="2021" name="Environ. Microbiol.">
        <title>Genetic insights into the dark matter of the mammalian gut microbiota through targeted genome reconstruction.</title>
        <authorList>
            <person name="Lugli G.A."/>
            <person name="Alessandri G."/>
            <person name="Milani C."/>
            <person name="Viappiani A."/>
            <person name="Fontana F."/>
            <person name="Tarracchini C."/>
            <person name="Mancabelli L."/>
            <person name="Argentini C."/>
            <person name="Ruiz L."/>
            <person name="Margolles A."/>
            <person name="van Sinderen D."/>
            <person name="Turroni F."/>
            <person name="Ventura M."/>
        </authorList>
    </citation>
    <scope>NUCLEOTIDE SEQUENCE [LARGE SCALE GENOMIC DNA]</scope>
    <source>
        <strain evidence="2 3">LC6</strain>
    </source>
</reference>
<dbReference type="Proteomes" id="UP000711736">
    <property type="component" value="Unassembled WGS sequence"/>
</dbReference>
<keyword evidence="1" id="KW-1133">Transmembrane helix</keyword>
<proteinExistence type="predicted"/>
<evidence type="ECO:0000313" key="3">
    <source>
        <dbReference type="Proteomes" id="UP000711736"/>
    </source>
</evidence>
<feature type="transmembrane region" description="Helical" evidence="1">
    <location>
        <begin position="104"/>
        <end position="130"/>
    </location>
</feature>
<keyword evidence="3" id="KW-1185">Reference proteome</keyword>
<evidence type="ECO:0000256" key="1">
    <source>
        <dbReference type="SAM" id="Phobius"/>
    </source>
</evidence>
<feature type="transmembrane region" description="Helical" evidence="1">
    <location>
        <begin position="180"/>
        <end position="198"/>
    </location>
</feature>
<dbReference type="RefSeq" id="WP_214376781.1">
    <property type="nucleotide sequence ID" value="NZ_JAFEJU010000006.1"/>
</dbReference>
<gene>
    <name evidence="2" type="ORF">JS530_08755</name>
</gene>
<dbReference type="EMBL" id="JAFEJU010000006">
    <property type="protein sequence ID" value="MBT1175583.1"/>
    <property type="molecule type" value="Genomic_DNA"/>
</dbReference>
<name>A0ABS5UXQ5_9BIFI</name>
<keyword evidence="1" id="KW-0812">Transmembrane</keyword>
<feature type="transmembrane region" description="Helical" evidence="1">
    <location>
        <begin position="150"/>
        <end position="173"/>
    </location>
</feature>
<evidence type="ECO:0008006" key="4">
    <source>
        <dbReference type="Google" id="ProtNLM"/>
    </source>
</evidence>
<sequence length="249" mass="27414">MTKLFVSNIIRTKEAKMLIVMACFILILPVVNLFNSDFMKISGTAQSISFLDFLAGEFSVQNMLMLPMVVMAYLVASTIYMPFATGRMFLYKDMSRTAIINAKILALMSIYALYALVQTVITFGVYYLYIVRLAYASGTLLPQSMSDASADIVSIISILFTHILTILIAGMLATLYSTGIIMFGSIAWLCLCATLPHLSAARYAVPSGYVSLLPALGLPTTIVLMTALSTAYATALYLCTRHRFARIEY</sequence>
<protein>
    <recommendedName>
        <fullName evidence="4">ABC-2 family transporter protein</fullName>
    </recommendedName>
</protein>
<comment type="caution">
    <text evidence="2">The sequence shown here is derived from an EMBL/GenBank/DDBJ whole genome shotgun (WGS) entry which is preliminary data.</text>
</comment>
<keyword evidence="1" id="KW-0472">Membrane</keyword>
<feature type="transmembrane region" description="Helical" evidence="1">
    <location>
        <begin position="218"/>
        <end position="239"/>
    </location>
</feature>
<organism evidence="2 3">
    <name type="scientific">Bifidobacterium colobi</name>
    <dbReference type="NCBI Taxonomy" id="2809026"/>
    <lineage>
        <taxon>Bacteria</taxon>
        <taxon>Bacillati</taxon>
        <taxon>Actinomycetota</taxon>
        <taxon>Actinomycetes</taxon>
        <taxon>Bifidobacteriales</taxon>
        <taxon>Bifidobacteriaceae</taxon>
        <taxon>Bifidobacterium</taxon>
    </lineage>
</organism>
<feature type="transmembrane region" description="Helical" evidence="1">
    <location>
        <begin position="63"/>
        <end position="83"/>
    </location>
</feature>